<dbReference type="Proteomes" id="UP000030765">
    <property type="component" value="Unassembled WGS sequence"/>
</dbReference>
<proteinExistence type="predicted"/>
<dbReference type="VEuPathDB" id="VectorBase:ASIC014634"/>
<dbReference type="OMA" id="HYEATHT"/>
<reference evidence="10" key="2">
    <citation type="submission" date="2020-05" db="UniProtKB">
        <authorList>
            <consortium name="EnsemblMetazoa"/>
        </authorList>
    </citation>
    <scope>IDENTIFICATION</scope>
</reference>
<evidence type="ECO:0000256" key="8">
    <source>
        <dbReference type="SAM" id="Phobius"/>
    </source>
</evidence>
<evidence type="ECO:0000256" key="5">
    <source>
        <dbReference type="ARBA" id="ARBA00023136"/>
    </source>
</evidence>
<evidence type="ECO:0000256" key="1">
    <source>
        <dbReference type="ARBA" id="ARBA00004651"/>
    </source>
</evidence>
<comment type="subcellular location">
    <subcellularLocation>
        <location evidence="1">Cell membrane</location>
        <topology evidence="1">Multi-pass membrane protein</topology>
    </subcellularLocation>
</comment>
<evidence type="ECO:0000256" key="2">
    <source>
        <dbReference type="ARBA" id="ARBA00022475"/>
    </source>
</evidence>
<evidence type="ECO:0000256" key="6">
    <source>
        <dbReference type="ARBA" id="ARBA00023170"/>
    </source>
</evidence>
<keyword evidence="11" id="KW-1185">Reference proteome</keyword>
<dbReference type="OrthoDB" id="7737865at2759"/>
<gene>
    <name evidence="9" type="ORF">ZHAS_00014634</name>
</gene>
<evidence type="ECO:0000256" key="3">
    <source>
        <dbReference type="ARBA" id="ARBA00022692"/>
    </source>
</evidence>
<reference evidence="9 11" key="1">
    <citation type="journal article" date="2014" name="BMC Genomics">
        <title>Genome sequence of Anopheles sinensis provides insight into genetics basis of mosquito competence for malaria parasites.</title>
        <authorList>
            <person name="Zhou D."/>
            <person name="Zhang D."/>
            <person name="Ding G."/>
            <person name="Shi L."/>
            <person name="Hou Q."/>
            <person name="Ye Y."/>
            <person name="Xu Y."/>
            <person name="Zhou H."/>
            <person name="Xiong C."/>
            <person name="Li S."/>
            <person name="Yu J."/>
            <person name="Hong S."/>
            <person name="Yu X."/>
            <person name="Zou P."/>
            <person name="Chen C."/>
            <person name="Chang X."/>
            <person name="Wang W."/>
            <person name="Lv Y."/>
            <person name="Sun Y."/>
            <person name="Ma L."/>
            <person name="Shen B."/>
            <person name="Zhu C."/>
        </authorList>
    </citation>
    <scope>NUCLEOTIDE SEQUENCE [LARGE SCALE GENOMIC DNA]</scope>
</reference>
<dbReference type="InterPro" id="IPR052192">
    <property type="entry name" value="Insect_Ionotropic_Sensory_Rcpt"/>
</dbReference>
<feature type="transmembrane region" description="Helical" evidence="8">
    <location>
        <begin position="245"/>
        <end position="266"/>
    </location>
</feature>
<evidence type="ECO:0000256" key="7">
    <source>
        <dbReference type="ARBA" id="ARBA00023180"/>
    </source>
</evidence>
<keyword evidence="5 8" id="KW-0472">Membrane</keyword>
<protein>
    <recommendedName>
        <fullName evidence="12">Ionotropic glutamate receptor C-terminal domain-containing protein</fullName>
    </recommendedName>
</protein>
<organism evidence="9">
    <name type="scientific">Anopheles sinensis</name>
    <name type="common">Mosquito</name>
    <dbReference type="NCBI Taxonomy" id="74873"/>
    <lineage>
        <taxon>Eukaryota</taxon>
        <taxon>Metazoa</taxon>
        <taxon>Ecdysozoa</taxon>
        <taxon>Arthropoda</taxon>
        <taxon>Hexapoda</taxon>
        <taxon>Insecta</taxon>
        <taxon>Pterygota</taxon>
        <taxon>Neoptera</taxon>
        <taxon>Endopterygota</taxon>
        <taxon>Diptera</taxon>
        <taxon>Nematocera</taxon>
        <taxon>Culicoidea</taxon>
        <taxon>Culicidae</taxon>
        <taxon>Anophelinae</taxon>
        <taxon>Anopheles</taxon>
    </lineage>
</organism>
<dbReference type="EnsemblMetazoa" id="ASIC014634-RA">
    <property type="protein sequence ID" value="ASIC014634-PA"/>
    <property type="gene ID" value="ASIC014634"/>
</dbReference>
<dbReference type="PANTHER" id="PTHR42643">
    <property type="entry name" value="IONOTROPIC RECEPTOR 20A-RELATED"/>
    <property type="match status" value="1"/>
</dbReference>
<dbReference type="PANTHER" id="PTHR42643:SF30">
    <property type="entry name" value="IONOTROPIC RECEPTOR 40A-RELATED"/>
    <property type="match status" value="1"/>
</dbReference>
<keyword evidence="2" id="KW-1003">Cell membrane</keyword>
<accession>A0A084W8J7</accession>
<evidence type="ECO:0008006" key="12">
    <source>
        <dbReference type="Google" id="ProtNLM"/>
    </source>
</evidence>
<dbReference type="GO" id="GO:0005886">
    <property type="term" value="C:plasma membrane"/>
    <property type="evidence" value="ECO:0007669"/>
    <property type="project" value="UniProtKB-SubCell"/>
</dbReference>
<evidence type="ECO:0000256" key="4">
    <source>
        <dbReference type="ARBA" id="ARBA00022989"/>
    </source>
</evidence>
<evidence type="ECO:0000313" key="11">
    <source>
        <dbReference type="Proteomes" id="UP000030765"/>
    </source>
</evidence>
<evidence type="ECO:0000313" key="9">
    <source>
        <dbReference type="EMBL" id="KFB46541.1"/>
    </source>
</evidence>
<dbReference type="EMBL" id="ATLV01021481">
    <property type="status" value="NOT_ANNOTATED_CDS"/>
    <property type="molecule type" value="Genomic_DNA"/>
</dbReference>
<keyword evidence="4 8" id="KW-1133">Transmembrane helix</keyword>
<name>A0A084W8J7_ANOSI</name>
<keyword evidence="7" id="KW-0325">Glycoprotein</keyword>
<feature type="transmembrane region" description="Helical" evidence="8">
    <location>
        <begin position="301"/>
        <end position="324"/>
    </location>
</feature>
<evidence type="ECO:0000313" key="10">
    <source>
        <dbReference type="EnsemblMetazoa" id="ASIC014634-PA"/>
    </source>
</evidence>
<keyword evidence="3 8" id="KW-0812">Transmembrane</keyword>
<sequence length="519" mass="59333">MEDTSVDLFQRGIDRLCDPTYFAEVLVLTNDEMDFSGVDSLLKSRLGTFRPVSLRSYTLLSTPSEKACVVGFFNSMEIAQVAEVHFEMMALLIAVLPEDLVEPMSNFAEMMFSFAIHFFAYNRSTLIGSWLVDRGGVRYNSLEDFGPGGATGWDLRGQSLVFLKVDPNYNPTYEEEMGQTIAKRHNGTFISTINYMQSADFMFSPIYMGVKCTFVLLPEMFRMCYIVPRSRRKSIFAILIDPFDYISWGVLALTIVIVSCLLAALGETYRRYGIALTSLELLMMSINGPTHRYGGRFEVRIVGIFIMMNIVLVSCYQSLVISFMSAGRYEPELDTLVQINDTCQFFYDPQRDGILGYKFRHIFHTFEMLESEETRWTNKVCEMVSCFKKASSDGNDVGELFRYSKVQTGSTVMMNAIFLHSPMRALIQRYSFAFSESRLHYFPQLKIGKEIRGRNGHDTLHDLKVEPMSPSELLIVWIVFLIGCLAGGIIFLLEMIVAFLPKKVRILKRKRNNTQDLKM</sequence>
<feature type="transmembrane region" description="Helical" evidence="8">
    <location>
        <begin position="474"/>
        <end position="500"/>
    </location>
</feature>
<dbReference type="EMBL" id="KE525319">
    <property type="protein sequence ID" value="KFB46541.1"/>
    <property type="molecule type" value="Genomic_DNA"/>
</dbReference>
<dbReference type="AlphaFoldDB" id="A0A084W8J7"/>
<dbReference type="VEuPathDB" id="VectorBase:ASIS017265"/>
<keyword evidence="6" id="KW-0675">Receptor</keyword>